<dbReference type="Proteomes" id="UP000198711">
    <property type="component" value="Unassembled WGS sequence"/>
</dbReference>
<comment type="caution">
    <text evidence="2">The sequence shown here is derived from an EMBL/GenBank/DDBJ whole genome shotgun (WGS) entry which is preliminary data.</text>
</comment>
<dbReference type="SUPFAM" id="SSF56925">
    <property type="entry name" value="OMPA-like"/>
    <property type="match status" value="1"/>
</dbReference>
<dbReference type="AlphaFoldDB" id="A0A8X8IES9"/>
<organism evidence="2 3">
    <name type="scientific">Hydrobacter penzbergensis</name>
    <dbReference type="NCBI Taxonomy" id="1235997"/>
    <lineage>
        <taxon>Bacteria</taxon>
        <taxon>Pseudomonadati</taxon>
        <taxon>Bacteroidota</taxon>
        <taxon>Chitinophagia</taxon>
        <taxon>Chitinophagales</taxon>
        <taxon>Chitinophagaceae</taxon>
        <taxon>Hydrobacter</taxon>
    </lineage>
</organism>
<proteinExistence type="predicted"/>
<accession>A0A8X8IES9</accession>
<evidence type="ECO:0000313" key="2">
    <source>
        <dbReference type="EMBL" id="SDW71043.1"/>
    </source>
</evidence>
<evidence type="ECO:0000259" key="1">
    <source>
        <dbReference type="Pfam" id="PF19573"/>
    </source>
</evidence>
<keyword evidence="3" id="KW-1185">Reference proteome</keyword>
<dbReference type="EMBL" id="FNNO01000005">
    <property type="protein sequence ID" value="SDW71043.1"/>
    <property type="molecule type" value="Genomic_DNA"/>
</dbReference>
<sequence length="306" mass="34353">MIVFKIGVILRIQYANMPVKFILRKTLTFLLTTLALQKADAQLMESFRHLGEVGVAVGAAHYFGDLNPDLRVNRPKMAAGVFYRRQLSEYIGLRISGDFAMLGYSDMYSNNPVQRRRNLSFNTNVWELALAGDFNFFKFNPTFEGYNYTPYVGLGIGVFSFDPYAYLNGQKYYLRPLGTEGQGSAAYPNLKPYSPIAISIPFTLGFKYAISERMNYFAELTYRFTSTDYLDDVSGNYAPDAFSPLPDGSPSPAFLLQDRSYETGSRIGTKGVQRGNSTRKDSFVTLKVGVSFNLQSYKCPSPNGKN</sequence>
<feature type="domain" description="DUF6089" evidence="1">
    <location>
        <begin position="25"/>
        <end position="233"/>
    </location>
</feature>
<dbReference type="InterPro" id="IPR011250">
    <property type="entry name" value="OMP/PagP_B-barrel"/>
</dbReference>
<protein>
    <recommendedName>
        <fullName evidence="1">DUF6089 domain-containing protein</fullName>
    </recommendedName>
</protein>
<evidence type="ECO:0000313" key="3">
    <source>
        <dbReference type="Proteomes" id="UP000198711"/>
    </source>
</evidence>
<dbReference type="Pfam" id="PF19573">
    <property type="entry name" value="DUF6089"/>
    <property type="match status" value="1"/>
</dbReference>
<name>A0A8X8IES9_9BACT</name>
<gene>
    <name evidence="2" type="ORF">SAMN05444410_10566</name>
</gene>
<dbReference type="InterPro" id="IPR045743">
    <property type="entry name" value="DUF6089"/>
</dbReference>
<reference evidence="2 3" key="1">
    <citation type="submission" date="2016-10" db="EMBL/GenBank/DDBJ databases">
        <authorList>
            <person name="Varghese N."/>
            <person name="Submissions S."/>
        </authorList>
    </citation>
    <scope>NUCLEOTIDE SEQUENCE [LARGE SCALE GENOMIC DNA]</scope>
    <source>
        <strain evidence="2 3">DSM 25353</strain>
    </source>
</reference>